<reference evidence="1 2" key="1">
    <citation type="submission" date="2020-02" db="EMBL/GenBank/DDBJ databases">
        <title>Pseudomonas Putida W5 Complete Genome Assembly.</title>
        <authorList>
            <person name="Yuan Z.-C."/>
            <person name="Shaw G.A."/>
            <person name="Cusano A.D."/>
            <person name="Caddey B.J."/>
            <person name="Weselowski B.J."/>
        </authorList>
    </citation>
    <scope>NUCLEOTIDE SEQUENCE [LARGE SCALE GENOMIC DNA]</scope>
    <source>
        <strain evidence="1 2">W5</strain>
    </source>
</reference>
<dbReference type="RefSeq" id="WP_159410878.1">
    <property type="nucleotide sequence ID" value="NZ_CP026115.2"/>
</dbReference>
<name>A0A6I7EQN2_PSEPU</name>
<protein>
    <submittedName>
        <fullName evidence="1">Uncharacterized protein</fullName>
    </submittedName>
</protein>
<dbReference type="AlphaFoldDB" id="A0A6I7EQN2"/>
<proteinExistence type="predicted"/>
<gene>
    <name evidence="1" type="ORF">C2H86_28635</name>
</gene>
<accession>A0A6I7EQN2</accession>
<evidence type="ECO:0000313" key="1">
    <source>
        <dbReference type="EMBL" id="QHW08410.1"/>
    </source>
</evidence>
<evidence type="ECO:0000313" key="2">
    <source>
        <dbReference type="Proteomes" id="UP000464480"/>
    </source>
</evidence>
<organism evidence="1 2">
    <name type="scientific">Pseudomonas putida</name>
    <name type="common">Arthrobacter siderocapsulatus</name>
    <dbReference type="NCBI Taxonomy" id="303"/>
    <lineage>
        <taxon>Bacteria</taxon>
        <taxon>Pseudomonadati</taxon>
        <taxon>Pseudomonadota</taxon>
        <taxon>Gammaproteobacteria</taxon>
        <taxon>Pseudomonadales</taxon>
        <taxon>Pseudomonadaceae</taxon>
        <taxon>Pseudomonas</taxon>
    </lineage>
</organism>
<dbReference type="Proteomes" id="UP000464480">
    <property type="component" value="Chromosome"/>
</dbReference>
<dbReference type="EMBL" id="CP026115">
    <property type="protein sequence ID" value="QHW08410.1"/>
    <property type="molecule type" value="Genomic_DNA"/>
</dbReference>
<sequence>MKLQRLLAYCVPLSVVLIIGLTLLASAAPESAGARACRQIPGCTSILPSFQGFPGVR</sequence>